<keyword evidence="4 7" id="KW-0808">Transferase</keyword>
<evidence type="ECO:0000256" key="5">
    <source>
        <dbReference type="ARBA" id="ARBA00022755"/>
    </source>
</evidence>
<feature type="binding site" evidence="7">
    <location>
        <position position="357"/>
    </location>
    <ligand>
        <name>Mg(2+)</name>
        <dbReference type="ChEBI" id="CHEBI:18420"/>
    </ligand>
</feature>
<dbReference type="Pfam" id="PF00156">
    <property type="entry name" value="Pribosyltran"/>
    <property type="match status" value="1"/>
</dbReference>
<comment type="catalytic activity">
    <reaction evidence="7 8">
        <text>5-phospho-beta-D-ribosylamine + L-glutamate + diphosphate = 5-phospho-alpha-D-ribose 1-diphosphate + L-glutamine + H2O</text>
        <dbReference type="Rhea" id="RHEA:14905"/>
        <dbReference type="ChEBI" id="CHEBI:15377"/>
        <dbReference type="ChEBI" id="CHEBI:29985"/>
        <dbReference type="ChEBI" id="CHEBI:33019"/>
        <dbReference type="ChEBI" id="CHEBI:58017"/>
        <dbReference type="ChEBI" id="CHEBI:58359"/>
        <dbReference type="ChEBI" id="CHEBI:58681"/>
        <dbReference type="EC" id="2.4.2.14"/>
    </reaction>
</comment>
<evidence type="ECO:0000256" key="1">
    <source>
        <dbReference type="ARBA" id="ARBA00005209"/>
    </source>
</evidence>
<feature type="binding site" evidence="7">
    <location>
        <position position="393"/>
    </location>
    <ligand>
        <name>[4Fe-4S] cluster</name>
        <dbReference type="ChEBI" id="CHEBI:49883"/>
    </ligand>
</feature>
<dbReference type="EMBL" id="JAHLQF010000002">
    <property type="protein sequence ID" value="MBU5483900.1"/>
    <property type="molecule type" value="Genomic_DNA"/>
</dbReference>
<evidence type="ECO:0000256" key="6">
    <source>
        <dbReference type="ARBA" id="ARBA00022962"/>
    </source>
</evidence>
<evidence type="ECO:0000256" key="3">
    <source>
        <dbReference type="ARBA" id="ARBA00022676"/>
    </source>
</evidence>
<dbReference type="InterPro" id="IPR005854">
    <property type="entry name" value="PurF"/>
</dbReference>
<feature type="binding site" evidence="7">
    <location>
        <position position="446"/>
    </location>
    <ligand>
        <name>[4Fe-4S] cluster</name>
        <dbReference type="ChEBI" id="CHEBI:49883"/>
    </ligand>
</feature>
<organism evidence="10 11">
    <name type="scientific">Clostridium mobile</name>
    <dbReference type="NCBI Taxonomy" id="2841512"/>
    <lineage>
        <taxon>Bacteria</taxon>
        <taxon>Bacillati</taxon>
        <taxon>Bacillota</taxon>
        <taxon>Clostridia</taxon>
        <taxon>Eubacteriales</taxon>
        <taxon>Clostridiaceae</taxon>
        <taxon>Clostridium</taxon>
    </lineage>
</organism>
<feature type="domain" description="Glutamine amidotransferase type-2" evidence="9">
    <location>
        <begin position="10"/>
        <end position="231"/>
    </location>
</feature>
<comment type="caution">
    <text evidence="10">The sequence shown here is derived from an EMBL/GenBank/DDBJ whole genome shotgun (WGS) entry which is preliminary data.</text>
</comment>
<accession>A0ABS6EFB7</accession>
<keyword evidence="5 7" id="KW-0658">Purine biosynthesis</keyword>
<dbReference type="InterPro" id="IPR029055">
    <property type="entry name" value="Ntn_hydrolases_N"/>
</dbReference>
<feature type="binding site" evidence="7">
    <location>
        <position position="356"/>
    </location>
    <ligand>
        <name>Mg(2+)</name>
        <dbReference type="ChEBI" id="CHEBI:18420"/>
    </ligand>
</feature>
<dbReference type="InterPro" id="IPR029057">
    <property type="entry name" value="PRTase-like"/>
</dbReference>
<evidence type="ECO:0000256" key="7">
    <source>
        <dbReference type="HAMAP-Rule" id="MF_01931"/>
    </source>
</evidence>
<evidence type="ECO:0000313" key="11">
    <source>
        <dbReference type="Proteomes" id="UP000726170"/>
    </source>
</evidence>
<dbReference type="InterPro" id="IPR000836">
    <property type="entry name" value="PRTase_dom"/>
</dbReference>
<dbReference type="EC" id="2.4.2.14" evidence="7"/>
<dbReference type="Gene3D" id="3.60.20.10">
    <property type="entry name" value="Glutamine Phosphoribosylpyrophosphate, subunit 1, domain 1"/>
    <property type="match status" value="1"/>
</dbReference>
<feature type="binding site" evidence="7">
    <location>
        <position position="247"/>
    </location>
    <ligand>
        <name>[4Fe-4S] cluster</name>
        <dbReference type="ChEBI" id="CHEBI:49883"/>
    </ligand>
</feature>
<keyword evidence="7" id="KW-0408">Iron</keyword>
<keyword evidence="7" id="KW-0411">Iron-sulfur</keyword>
<dbReference type="NCBIfam" id="TIGR01134">
    <property type="entry name" value="purF"/>
    <property type="match status" value="1"/>
</dbReference>
<feature type="binding site" evidence="7">
    <location>
        <position position="294"/>
    </location>
    <ligand>
        <name>Mg(2+)</name>
        <dbReference type="ChEBI" id="CHEBI:18420"/>
    </ligand>
</feature>
<keyword evidence="7" id="KW-0460">Magnesium</keyword>
<dbReference type="PROSITE" id="PS51278">
    <property type="entry name" value="GATASE_TYPE_2"/>
    <property type="match status" value="1"/>
</dbReference>
<comment type="similarity">
    <text evidence="2 7 8">In the C-terminal section; belongs to the purine/pyrimidine phosphoribosyltransferase family.</text>
</comment>
<comment type="function">
    <text evidence="7">Catalyzes the formation of phosphoribosylamine from phosphoribosylpyrophosphate (PRPP) and glutamine.</text>
</comment>
<dbReference type="CDD" id="cd00715">
    <property type="entry name" value="GPATase_N"/>
    <property type="match status" value="1"/>
</dbReference>
<dbReference type="Proteomes" id="UP000726170">
    <property type="component" value="Unassembled WGS sequence"/>
</dbReference>
<dbReference type="InterPro" id="IPR035584">
    <property type="entry name" value="PurF_N"/>
</dbReference>
<dbReference type="Gene3D" id="3.40.50.2020">
    <property type="match status" value="1"/>
</dbReference>
<name>A0ABS6EFB7_9CLOT</name>
<comment type="pathway">
    <text evidence="1 7 8">Purine metabolism; IMP biosynthesis via de novo pathway; N(1)-(5-phospho-D-ribosyl)glycinamide from 5-phospho-alpha-D-ribose 1-diphosphate: step 1/2.</text>
</comment>
<feature type="active site" description="Nucleophile" evidence="7">
    <location>
        <position position="10"/>
    </location>
</feature>
<comment type="cofactor">
    <cofactor evidence="7">
        <name>[4Fe-4S] cluster</name>
        <dbReference type="ChEBI" id="CHEBI:49883"/>
    </cofactor>
    <text evidence="7">Binds 1 [4Fe-4S] cluster per subunit.</text>
</comment>
<keyword evidence="6 7" id="KW-0315">Glutamine amidotransferase</keyword>
<proteinExistence type="inferred from homology"/>
<dbReference type="InterPro" id="IPR017932">
    <property type="entry name" value="GATase_2_dom"/>
</dbReference>
<sequence length="454" mass="49848">MNGDKLKEECGVFGIFAKENTNAHMMTYYGLYALQHRGEESSGVAITDGSNIEVCKSMGLVCNLMQVERFKALKGKAAIGHVRYSTTGDSNIINAQPFLIKTSLGDIALAHNGNLINSRELREISGKKLNLQSSSDSEIILKLIGFEIEKGNSIEQGLINTLKIIKGAYAITILTKDKLIGVRDPFGIRPLCIGKLDDGYIISSESSSINALNGELIEEVAPGQIVTIDTSGLKKFNFSKEEKSSLCAFEYIYFSREDSIIDCISVYKSRFLSGKELFKENSIKGDVVIGVPDSGIPAAMGYAKEGNIPYTVGLIKSKYVGRTFIDPCKELRKEKVRIKLSPIIENIRGKRVIVVDDSMVRGTTAKIIVKMLKDSGAREVHFRIASPMVIHPCSLGIGIKSDKELISFHKGKSSIEEVVGADSIEFLSLEGFHNVLGKDKNFCFGCFNGEYPIR</sequence>
<dbReference type="SUPFAM" id="SSF56235">
    <property type="entry name" value="N-terminal nucleophile aminohydrolases (Ntn hydrolases)"/>
    <property type="match status" value="1"/>
</dbReference>
<evidence type="ECO:0000256" key="4">
    <source>
        <dbReference type="ARBA" id="ARBA00022679"/>
    </source>
</evidence>
<keyword evidence="7" id="KW-0004">4Fe-4S</keyword>
<dbReference type="CDD" id="cd06223">
    <property type="entry name" value="PRTases_typeI"/>
    <property type="match status" value="1"/>
</dbReference>
<reference evidence="10 11" key="1">
    <citation type="submission" date="2021-06" db="EMBL/GenBank/DDBJ databases">
        <authorList>
            <person name="Sun Q."/>
            <person name="Li D."/>
        </authorList>
    </citation>
    <scope>NUCLEOTIDE SEQUENCE [LARGE SCALE GENOMIC DNA]</scope>
    <source>
        <strain evidence="10 11">MSJ-11</strain>
    </source>
</reference>
<dbReference type="RefSeq" id="WP_343216147.1">
    <property type="nucleotide sequence ID" value="NZ_JAHLQF010000002.1"/>
</dbReference>
<dbReference type="PANTHER" id="PTHR11907">
    <property type="entry name" value="AMIDOPHOSPHORIBOSYLTRANSFERASE"/>
    <property type="match status" value="1"/>
</dbReference>
<dbReference type="PIRSF" id="PIRSF000485">
    <property type="entry name" value="Amd_phspho_trans"/>
    <property type="match status" value="1"/>
</dbReference>
<keyword evidence="3 7" id="KW-0328">Glycosyltransferase</keyword>
<evidence type="ECO:0000259" key="9">
    <source>
        <dbReference type="PROSITE" id="PS51278"/>
    </source>
</evidence>
<keyword evidence="7" id="KW-0479">Metal-binding</keyword>
<dbReference type="SUPFAM" id="SSF53271">
    <property type="entry name" value="PRTase-like"/>
    <property type="match status" value="1"/>
</dbReference>
<dbReference type="HAMAP" id="MF_01931">
    <property type="entry name" value="PurF"/>
    <property type="match status" value="1"/>
</dbReference>
<comment type="cofactor">
    <cofactor evidence="7">
        <name>Mg(2+)</name>
        <dbReference type="ChEBI" id="CHEBI:18420"/>
    </cofactor>
    <text evidence="7">Binds 1 Mg(2+) ion per subunit.</text>
</comment>
<keyword evidence="11" id="KW-1185">Reference proteome</keyword>
<dbReference type="GO" id="GO:0004044">
    <property type="term" value="F:amidophosphoribosyltransferase activity"/>
    <property type="evidence" value="ECO:0007669"/>
    <property type="project" value="UniProtKB-EC"/>
</dbReference>
<evidence type="ECO:0000256" key="8">
    <source>
        <dbReference type="PIRNR" id="PIRNR000485"/>
    </source>
</evidence>
<evidence type="ECO:0000256" key="2">
    <source>
        <dbReference type="ARBA" id="ARBA00010138"/>
    </source>
</evidence>
<gene>
    <name evidence="7" type="primary">purF</name>
    <name evidence="10" type="ORF">KQI86_06130</name>
</gene>
<feature type="binding site" evidence="7">
    <location>
        <position position="443"/>
    </location>
    <ligand>
        <name>[4Fe-4S] cluster</name>
        <dbReference type="ChEBI" id="CHEBI:49883"/>
    </ligand>
</feature>
<protein>
    <recommendedName>
        <fullName evidence="7">Amidophosphoribosyltransferase</fullName>
        <shortName evidence="7">ATase</shortName>
        <ecNumber evidence="7">2.4.2.14</ecNumber>
    </recommendedName>
    <alternativeName>
        <fullName evidence="7">Glutamine phosphoribosylpyrophosphate amidotransferase</fullName>
        <shortName evidence="7">GPATase</shortName>
    </alternativeName>
</protein>
<dbReference type="Pfam" id="PF13522">
    <property type="entry name" value="GATase_6"/>
    <property type="match status" value="1"/>
</dbReference>
<evidence type="ECO:0000313" key="10">
    <source>
        <dbReference type="EMBL" id="MBU5483900.1"/>
    </source>
</evidence>